<evidence type="ECO:0000256" key="4">
    <source>
        <dbReference type="ARBA" id="ARBA00022719"/>
    </source>
</evidence>
<organism evidence="13">
    <name type="scientific">freshwater metagenome</name>
    <dbReference type="NCBI Taxonomy" id="449393"/>
    <lineage>
        <taxon>unclassified sequences</taxon>
        <taxon>metagenomes</taxon>
        <taxon>ecological metagenomes</taxon>
    </lineage>
</organism>
<comment type="similarity">
    <text evidence="2">Belongs to the VKOR family.</text>
</comment>
<evidence type="ECO:0000313" key="13">
    <source>
        <dbReference type="EMBL" id="CAB4914168.1"/>
    </source>
</evidence>
<keyword evidence="3 10" id="KW-0812">Transmembrane</keyword>
<dbReference type="CDD" id="cd12922">
    <property type="entry name" value="VKOR_5"/>
    <property type="match status" value="1"/>
</dbReference>
<dbReference type="Pfam" id="PF07884">
    <property type="entry name" value="VKOR"/>
    <property type="match status" value="1"/>
</dbReference>
<feature type="transmembrane region" description="Helical" evidence="10">
    <location>
        <begin position="184"/>
        <end position="204"/>
    </location>
</feature>
<dbReference type="GO" id="GO:0016491">
    <property type="term" value="F:oxidoreductase activity"/>
    <property type="evidence" value="ECO:0007669"/>
    <property type="project" value="UniProtKB-KW"/>
</dbReference>
<comment type="subcellular location">
    <subcellularLocation>
        <location evidence="1">Membrane</location>
        <topology evidence="1">Multi-pass membrane protein</topology>
    </subcellularLocation>
</comment>
<evidence type="ECO:0000256" key="5">
    <source>
        <dbReference type="ARBA" id="ARBA00022989"/>
    </source>
</evidence>
<name>A0A6J7H535_9ZZZZ</name>
<evidence type="ECO:0000256" key="10">
    <source>
        <dbReference type="SAM" id="Phobius"/>
    </source>
</evidence>
<keyword evidence="9" id="KW-0676">Redox-active center</keyword>
<dbReference type="EMBL" id="CAFBMO010000066">
    <property type="protein sequence ID" value="CAB4914168.1"/>
    <property type="molecule type" value="Genomic_DNA"/>
</dbReference>
<keyword evidence="4" id="KW-0874">Quinone</keyword>
<dbReference type="GO" id="GO:0016020">
    <property type="term" value="C:membrane"/>
    <property type="evidence" value="ECO:0007669"/>
    <property type="project" value="UniProtKB-SubCell"/>
</dbReference>
<dbReference type="AlphaFoldDB" id="A0A6J7H535"/>
<evidence type="ECO:0000256" key="6">
    <source>
        <dbReference type="ARBA" id="ARBA00023002"/>
    </source>
</evidence>
<evidence type="ECO:0000313" key="12">
    <source>
        <dbReference type="EMBL" id="CAB4620901.1"/>
    </source>
</evidence>
<accession>A0A6J7H535</accession>
<evidence type="ECO:0000256" key="8">
    <source>
        <dbReference type="ARBA" id="ARBA00023157"/>
    </source>
</evidence>
<proteinExistence type="inferred from homology"/>
<sequence>MSTEVMNEGVEFAPIAKRARHIGAFSEMLISSILALVASLVLSAEAITLAANPNAVFSCDISAKISCSVVGASWQASLLGFPNAFLGLIAEPVVITIALASIAGVVFPRWFMNAAWVVYTAGLLFAYWLLYEAYFNIGALCPWCLLVTVTTTMVFASMTRVNIYRNTFGFSEGLHARLTRWLDAWIDQYVVVVVFVIIGAMIVVRYI</sequence>
<keyword evidence="6" id="KW-0560">Oxidoreductase</keyword>
<keyword evidence="5 10" id="KW-1133">Transmembrane helix</keyword>
<feature type="domain" description="Vitamin K epoxide reductase" evidence="11">
    <location>
        <begin position="21"/>
        <end position="162"/>
    </location>
</feature>
<evidence type="ECO:0000256" key="7">
    <source>
        <dbReference type="ARBA" id="ARBA00023136"/>
    </source>
</evidence>
<dbReference type="SMART" id="SM00756">
    <property type="entry name" value="VKc"/>
    <property type="match status" value="1"/>
</dbReference>
<gene>
    <name evidence="12" type="ORF">UFOPK1908_00778</name>
    <name evidence="13" type="ORF">UFOPK3576_01323</name>
</gene>
<keyword evidence="7 10" id="KW-0472">Membrane</keyword>
<feature type="transmembrane region" description="Helical" evidence="10">
    <location>
        <begin position="137"/>
        <end position="163"/>
    </location>
</feature>
<feature type="transmembrane region" description="Helical" evidence="10">
    <location>
        <begin position="84"/>
        <end position="107"/>
    </location>
</feature>
<dbReference type="Gene3D" id="1.20.1440.130">
    <property type="entry name" value="VKOR domain"/>
    <property type="match status" value="1"/>
</dbReference>
<dbReference type="InterPro" id="IPR041714">
    <property type="entry name" value="VKOR_Actinobacteria"/>
</dbReference>
<evidence type="ECO:0000256" key="9">
    <source>
        <dbReference type="ARBA" id="ARBA00023284"/>
    </source>
</evidence>
<evidence type="ECO:0000256" key="3">
    <source>
        <dbReference type="ARBA" id="ARBA00022692"/>
    </source>
</evidence>
<keyword evidence="8" id="KW-1015">Disulfide bond</keyword>
<dbReference type="GO" id="GO:0048038">
    <property type="term" value="F:quinone binding"/>
    <property type="evidence" value="ECO:0007669"/>
    <property type="project" value="UniProtKB-KW"/>
</dbReference>
<reference evidence="13" key="1">
    <citation type="submission" date="2020-05" db="EMBL/GenBank/DDBJ databases">
        <authorList>
            <person name="Chiriac C."/>
            <person name="Salcher M."/>
            <person name="Ghai R."/>
            <person name="Kavagutti S V."/>
        </authorList>
    </citation>
    <scope>NUCLEOTIDE SEQUENCE</scope>
</reference>
<dbReference type="InterPro" id="IPR012932">
    <property type="entry name" value="VKOR"/>
</dbReference>
<evidence type="ECO:0000256" key="2">
    <source>
        <dbReference type="ARBA" id="ARBA00006214"/>
    </source>
</evidence>
<feature type="transmembrane region" description="Helical" evidence="10">
    <location>
        <begin position="28"/>
        <end position="51"/>
    </location>
</feature>
<evidence type="ECO:0000256" key="1">
    <source>
        <dbReference type="ARBA" id="ARBA00004141"/>
    </source>
</evidence>
<evidence type="ECO:0000259" key="11">
    <source>
        <dbReference type="SMART" id="SM00756"/>
    </source>
</evidence>
<protein>
    <submittedName>
        <fullName evidence="13">Unannotated protein</fullName>
    </submittedName>
</protein>
<dbReference type="InterPro" id="IPR038354">
    <property type="entry name" value="VKOR_sf"/>
</dbReference>
<dbReference type="EMBL" id="CAEZVB010000030">
    <property type="protein sequence ID" value="CAB4620901.1"/>
    <property type="molecule type" value="Genomic_DNA"/>
</dbReference>
<feature type="transmembrane region" description="Helical" evidence="10">
    <location>
        <begin position="114"/>
        <end position="131"/>
    </location>
</feature>